<dbReference type="STRING" id="38323.BM1374165_01565"/>
<evidence type="ECO:0000313" key="2">
    <source>
        <dbReference type="EMBL" id="CDO47538.1"/>
    </source>
</evidence>
<organism evidence="2 3">
    <name type="scientific">Bartonella henselae</name>
    <name type="common">Rochalimaea henselae</name>
    <dbReference type="NCBI Taxonomy" id="38323"/>
    <lineage>
        <taxon>Bacteria</taxon>
        <taxon>Pseudomonadati</taxon>
        <taxon>Pseudomonadota</taxon>
        <taxon>Alphaproteobacteria</taxon>
        <taxon>Hyphomicrobiales</taxon>
        <taxon>Bartonellaceae</taxon>
        <taxon>Bartonella</taxon>
    </lineage>
</organism>
<proteinExistence type="predicted"/>
<name>X5M950_BARHN</name>
<protein>
    <submittedName>
        <fullName evidence="2">Phage integrase</fullName>
    </submittedName>
</protein>
<dbReference type="GO" id="GO:0015074">
    <property type="term" value="P:DNA integration"/>
    <property type="evidence" value="ECO:0007669"/>
    <property type="project" value="InterPro"/>
</dbReference>
<dbReference type="GO" id="GO:0006310">
    <property type="term" value="P:DNA recombination"/>
    <property type="evidence" value="ECO:0007669"/>
    <property type="project" value="InterPro"/>
</dbReference>
<dbReference type="PATRIC" id="fig|38323.4.peg.1773"/>
<dbReference type="InterPro" id="IPR002104">
    <property type="entry name" value="Integrase_catalytic"/>
</dbReference>
<evidence type="ECO:0000259" key="1">
    <source>
        <dbReference type="PROSITE" id="PS51898"/>
    </source>
</evidence>
<dbReference type="AlphaFoldDB" id="X5M950"/>
<evidence type="ECO:0000313" key="3">
    <source>
        <dbReference type="Proteomes" id="UP000019801"/>
    </source>
</evidence>
<dbReference type="SUPFAM" id="SSF56349">
    <property type="entry name" value="DNA breaking-rejoining enzymes"/>
    <property type="match status" value="1"/>
</dbReference>
<dbReference type="EMBL" id="HG969191">
    <property type="protein sequence ID" value="CDO47538.1"/>
    <property type="molecule type" value="Genomic_DNA"/>
</dbReference>
<feature type="domain" description="Tyr recombinase" evidence="1">
    <location>
        <begin position="53"/>
        <end position="130"/>
    </location>
</feature>
<sequence length="130" mass="15149">MFLFGIQKLQQQRKHLIPLNLYLKHADTLGLDVDLQTTAKARVLLSKQRHKVKNMPAVDWRNIPAFYQIFRKTTNITHLALLLLILTGIRTNPLRHIREDQIDDDIWTIPAENLKGKRDIIEDFCVPLSS</sequence>
<dbReference type="GO" id="GO:0003677">
    <property type="term" value="F:DNA binding"/>
    <property type="evidence" value="ECO:0007669"/>
    <property type="project" value="InterPro"/>
</dbReference>
<dbReference type="InterPro" id="IPR011010">
    <property type="entry name" value="DNA_brk_join_enz"/>
</dbReference>
<dbReference type="PROSITE" id="PS51898">
    <property type="entry name" value="TYR_RECOMBINASE"/>
    <property type="match status" value="1"/>
</dbReference>
<gene>
    <name evidence="2" type="ORF">BM1374165_01565</name>
</gene>
<dbReference type="Proteomes" id="UP000019801">
    <property type="component" value="Chromosome I"/>
</dbReference>
<accession>X5M950</accession>
<reference evidence="3" key="1">
    <citation type="submission" date="2013-11" db="EMBL/GenBank/DDBJ databases">
        <title>Genome sequencing of Bartonella spp. isolated from human blood.</title>
        <authorList>
            <person name="Raoult D."/>
        </authorList>
    </citation>
    <scope>NUCLEOTIDE SEQUENCE</scope>
    <source>
        <strain evidence="3">BM1374165</strain>
    </source>
</reference>
<dbReference type="KEGG" id="bhs:BM1374165_01565"/>